<dbReference type="Pfam" id="PF05135">
    <property type="entry name" value="Phage_connect_1"/>
    <property type="match status" value="1"/>
</dbReference>
<dbReference type="CDD" id="cd08054">
    <property type="entry name" value="gp6"/>
    <property type="match status" value="1"/>
</dbReference>
<accession>A0A377D1A5</accession>
<dbReference type="EMBL" id="UGFC01000005">
    <property type="protein sequence ID" value="STM11021.1"/>
    <property type="molecule type" value="Genomic_DNA"/>
</dbReference>
<dbReference type="AlphaFoldDB" id="A0A377D1A5"/>
<dbReference type="NCBIfam" id="TIGR01560">
    <property type="entry name" value="put_DNA_pack"/>
    <property type="match status" value="1"/>
</dbReference>
<dbReference type="InterPro" id="IPR006450">
    <property type="entry name" value="Phage_HK97_gp6-like"/>
</dbReference>
<evidence type="ECO:0000313" key="1">
    <source>
        <dbReference type="EMBL" id="STM11021.1"/>
    </source>
</evidence>
<dbReference type="Gene3D" id="1.10.3230.30">
    <property type="entry name" value="Phage gp6-like head-tail connector protein"/>
    <property type="match status" value="1"/>
</dbReference>
<organism evidence="1 2">
    <name type="scientific">Escherichia coli</name>
    <dbReference type="NCBI Taxonomy" id="562"/>
    <lineage>
        <taxon>Bacteria</taxon>
        <taxon>Pseudomonadati</taxon>
        <taxon>Pseudomonadota</taxon>
        <taxon>Gammaproteobacteria</taxon>
        <taxon>Enterobacterales</taxon>
        <taxon>Enterobacteriaceae</taxon>
        <taxon>Escherichia</taxon>
    </lineage>
</organism>
<gene>
    <name evidence="1" type="ORF">NCTC7922_01536</name>
</gene>
<sequence>MHGTGILPAIDDQKSFPRGTYATHQGGLWRAYEKTHGMRGWECLVDGVADIDVSMTGERSFTVVIRQSSGQCTEKTFSLPVMLYRGVFRAGETYHPGDTVTWGGSLWHCNSMTEDKPGEAHSSAWTLAAKTWAGCRRWKVTALLTLEEIKAHLRVDHDADDEMLMDKVRQATAVLLAYIQGSRDKVIREDGELIPGEALTRMKGAAMRLTGMLYRNPDLAEREDLVQGELPFSVSVLIYDLRCPTVL</sequence>
<reference evidence="1 2" key="1">
    <citation type="submission" date="2018-06" db="EMBL/GenBank/DDBJ databases">
        <authorList>
            <consortium name="Pathogen Informatics"/>
            <person name="Doyle S."/>
        </authorList>
    </citation>
    <scope>NUCLEOTIDE SEQUENCE [LARGE SCALE GENOMIC DNA]</scope>
    <source>
        <strain evidence="1 2">NCTC7922</strain>
    </source>
</reference>
<name>A0A377D1A5_ECOLX</name>
<protein>
    <submittedName>
        <fullName evidence="1">Putative phage portal protein</fullName>
    </submittedName>
</protein>
<dbReference type="Proteomes" id="UP000254174">
    <property type="component" value="Unassembled WGS sequence"/>
</dbReference>
<dbReference type="Gene3D" id="2.10.10.20">
    <property type="entry name" value="Carbohydrate-binding module superfamily 5/12"/>
    <property type="match status" value="1"/>
</dbReference>
<proteinExistence type="predicted"/>
<dbReference type="InterPro" id="IPR021146">
    <property type="entry name" value="Phage_gp6-like_head-tail"/>
</dbReference>
<evidence type="ECO:0000313" key="2">
    <source>
        <dbReference type="Proteomes" id="UP000254174"/>
    </source>
</evidence>